<protein>
    <submittedName>
        <fullName evidence="4">Uncharacterized protein</fullName>
    </submittedName>
</protein>
<comment type="caution">
    <text evidence="4">The sequence shown here is derived from an EMBL/GenBank/DDBJ whole genome shotgun (WGS) entry which is preliminary data.</text>
</comment>
<evidence type="ECO:0000313" key="3">
    <source>
        <dbReference type="EMBL" id="EBT2237183.1"/>
    </source>
</evidence>
<name>A0A624JI32_SALER</name>
<proteinExistence type="predicted"/>
<evidence type="ECO:0000256" key="1">
    <source>
        <dbReference type="SAM" id="MobiDB-lite"/>
    </source>
</evidence>
<keyword evidence="2" id="KW-0472">Membrane</keyword>
<dbReference type="EMBL" id="AALHGJ010000003">
    <property type="protein sequence ID" value="ECZ6109292.1"/>
    <property type="molecule type" value="Genomic_DNA"/>
</dbReference>
<gene>
    <name evidence="3" type="ORF">CJH89_08740</name>
    <name evidence="4" type="ORF">F8W27_07885</name>
</gene>
<dbReference type="EMBL" id="AAGYBE010000003">
    <property type="protein sequence ID" value="EBT2237183.1"/>
    <property type="molecule type" value="Genomic_DNA"/>
</dbReference>
<keyword evidence="2" id="KW-1133">Transmembrane helix</keyword>
<feature type="region of interest" description="Disordered" evidence="1">
    <location>
        <begin position="163"/>
        <end position="184"/>
    </location>
</feature>
<sequence>MNKHRFILVRIYVPIFIFPVGGFLLDILIKENPCDRPGFIILFLVVDTEKNEKTNTFITFKSALNYCRHANYRNIHNKEASDSEKKNLAKENQITLTFIINEIDKNIPIDQNSLLLHDSNLNNAEESNKIFTHCKDEIKKHISNLYQENLDAIDSFLNRNGYTLKESQQPDQSEKVSNGIKKPR</sequence>
<evidence type="ECO:0000256" key="2">
    <source>
        <dbReference type="SAM" id="Phobius"/>
    </source>
</evidence>
<dbReference type="AlphaFoldDB" id="A0A624JI32"/>
<evidence type="ECO:0000313" key="4">
    <source>
        <dbReference type="EMBL" id="ECZ6109292.1"/>
    </source>
</evidence>
<accession>A0A624JI32</accession>
<reference evidence="4" key="1">
    <citation type="submission" date="2019-10" db="EMBL/GenBank/DDBJ databases">
        <authorList>
            <consortium name="PulseNet: The National Subtyping Network for Foodborne Disease Surveillance"/>
            <person name="Tarr C.L."/>
            <person name="Trees E."/>
            <person name="Katz L.S."/>
            <person name="Carleton-Romer H.A."/>
            <person name="Stroika S."/>
            <person name="Kucerova Z."/>
            <person name="Roache K.F."/>
            <person name="Sabol A.L."/>
            <person name="Besser J."/>
            <person name="Gerner-Smidt P."/>
        </authorList>
    </citation>
    <scope>NUCLEOTIDE SEQUENCE</scope>
    <source>
        <strain evidence="3">2015AM-1025</strain>
        <strain evidence="4">PNUSAS103972</strain>
    </source>
</reference>
<feature type="transmembrane region" description="Helical" evidence="2">
    <location>
        <begin position="7"/>
        <end position="29"/>
    </location>
</feature>
<keyword evidence="2" id="KW-0812">Transmembrane</keyword>
<organism evidence="4">
    <name type="scientific">Salmonella enterica</name>
    <name type="common">Salmonella choleraesuis</name>
    <dbReference type="NCBI Taxonomy" id="28901"/>
    <lineage>
        <taxon>Bacteria</taxon>
        <taxon>Pseudomonadati</taxon>
        <taxon>Pseudomonadota</taxon>
        <taxon>Gammaproteobacteria</taxon>
        <taxon>Enterobacterales</taxon>
        <taxon>Enterobacteriaceae</taxon>
        <taxon>Salmonella</taxon>
    </lineage>
</organism>